<dbReference type="EMBL" id="LODL01000019">
    <property type="protein sequence ID" value="KXB30694.1"/>
    <property type="molecule type" value="Genomic_DNA"/>
</dbReference>
<dbReference type="PROSITE" id="PS50879">
    <property type="entry name" value="RNASE_H_1"/>
    <property type="match status" value="1"/>
</dbReference>
<dbReference type="Pfam" id="PF00075">
    <property type="entry name" value="RNase_H"/>
    <property type="match status" value="1"/>
</dbReference>
<dbReference type="AlphaFoldDB" id="A0A133XIC0"/>
<proteinExistence type="predicted"/>
<accession>A0A133XIC0</accession>
<protein>
    <recommendedName>
        <fullName evidence="1">RNase H type-1 domain-containing protein</fullName>
    </recommendedName>
</protein>
<reference evidence="2 3" key="1">
    <citation type="submission" date="2015-12" db="EMBL/GenBank/DDBJ databases">
        <title>Nitrous oxide reduction kinetics distinguish bacteria harboring typical versus atypical NosZ.</title>
        <authorList>
            <person name="Yoon S."/>
            <person name="Nissen S."/>
            <person name="Park D."/>
            <person name="Sanford R.A."/>
            <person name="Loeffler F.E."/>
        </authorList>
    </citation>
    <scope>NUCLEOTIDE SEQUENCE [LARGE SCALE GENOMIC DNA]</scope>
    <source>
        <strain evidence="2 3">ATCC BAA-841</strain>
    </source>
</reference>
<dbReference type="InterPro" id="IPR012337">
    <property type="entry name" value="RNaseH-like_sf"/>
</dbReference>
<name>A0A133XIC0_9RHOO</name>
<evidence type="ECO:0000313" key="2">
    <source>
        <dbReference type="EMBL" id="KXB30694.1"/>
    </source>
</evidence>
<dbReference type="GO" id="GO:0003676">
    <property type="term" value="F:nucleic acid binding"/>
    <property type="evidence" value="ECO:0007669"/>
    <property type="project" value="InterPro"/>
</dbReference>
<dbReference type="GO" id="GO:0004523">
    <property type="term" value="F:RNA-DNA hybrid ribonuclease activity"/>
    <property type="evidence" value="ECO:0007669"/>
    <property type="project" value="InterPro"/>
</dbReference>
<organism evidence="2 3">
    <name type="scientific">Dechloromonas denitrificans</name>
    <dbReference type="NCBI Taxonomy" id="281362"/>
    <lineage>
        <taxon>Bacteria</taxon>
        <taxon>Pseudomonadati</taxon>
        <taxon>Pseudomonadota</taxon>
        <taxon>Betaproteobacteria</taxon>
        <taxon>Rhodocyclales</taxon>
        <taxon>Azonexaceae</taxon>
        <taxon>Dechloromonas</taxon>
    </lineage>
</organism>
<sequence length="163" mass="17346">MPRRRKKKVARILYPSIGPLPARLAEQFAGRLLVFSDASQRRHGGLAAVLFADQAGEPLVSTRTVPLTGSNELELLAALFALAEVERQFPGREASLFSDNQDAVTRLSRAATIGLAQDPALAALCAELGVTATLARATIHWIRGHATCRGNTLADQHAAQAAA</sequence>
<feature type="domain" description="RNase H type-1" evidence="1">
    <location>
        <begin position="28"/>
        <end position="163"/>
    </location>
</feature>
<keyword evidence="3" id="KW-1185">Reference proteome</keyword>
<dbReference type="Gene3D" id="3.30.420.10">
    <property type="entry name" value="Ribonuclease H-like superfamily/Ribonuclease H"/>
    <property type="match status" value="1"/>
</dbReference>
<dbReference type="InterPro" id="IPR002156">
    <property type="entry name" value="RNaseH_domain"/>
</dbReference>
<dbReference type="SUPFAM" id="SSF53098">
    <property type="entry name" value="Ribonuclease H-like"/>
    <property type="match status" value="1"/>
</dbReference>
<evidence type="ECO:0000313" key="3">
    <source>
        <dbReference type="Proteomes" id="UP000070186"/>
    </source>
</evidence>
<dbReference type="STRING" id="281362.AT959_08125"/>
<dbReference type="InterPro" id="IPR036397">
    <property type="entry name" value="RNaseH_sf"/>
</dbReference>
<dbReference type="RefSeq" id="WP_066882471.1">
    <property type="nucleotide sequence ID" value="NZ_LODL01000019.1"/>
</dbReference>
<dbReference type="Proteomes" id="UP000070186">
    <property type="component" value="Unassembled WGS sequence"/>
</dbReference>
<comment type="caution">
    <text evidence="2">The sequence shown here is derived from an EMBL/GenBank/DDBJ whole genome shotgun (WGS) entry which is preliminary data.</text>
</comment>
<gene>
    <name evidence="2" type="ORF">AT959_08125</name>
</gene>
<evidence type="ECO:0000259" key="1">
    <source>
        <dbReference type="PROSITE" id="PS50879"/>
    </source>
</evidence>